<dbReference type="SMART" id="SM01243">
    <property type="entry name" value="IRF-3"/>
    <property type="match status" value="1"/>
</dbReference>
<feature type="region of interest" description="Disordered" evidence="3">
    <location>
        <begin position="13"/>
        <end position="36"/>
    </location>
</feature>
<sequence>MLLLRPVIGGIDHNIDPTNQSFPGSTGSSPWDDEEYDEDDISQSQIHVPIQEPFNGLTINESGEVETDYESEGSLNFDKPGFQESVDSLIEAVNQSLGIEDELVSSSDHKVSFKRSKRAHRLFSSHPEFEDLIRRNREHPDKRFSGQRALKARYPFASELCSDWAENPSVDPPVSRLASNTLLSLPNGSSIKDPTDRLIESLARSVFEASSSALFPSFAATWVARAMISWSDSLSKALQEGNVSAELAEMSSQVATAGSYLINASLDAADCASSAASNAIAIRRALWLRSWRADSTSKKSLTSLPYQSGRLFGEKLDQLISDSTGGKNGPQHQVLLRRVGPIRTETVGPLIRPVRGEECVPSLLDLEDLGRKDFRPSDWRPLPGISKRVGGRLLLFRQVWLQVIHDQWVAELISSGYKIELVCLTPPRFFPSRLPKCKSLRQSLFNSIESLRISGVISPVPKEERFQGFYSNLFVVPKKDGAVRPILDLKLLNKFVRVRHFRMESLRSVIASLEKGEFLASVDIQDAYLHIPIFPPHQRFLRFAVNNLHFQFTALPFGLASAPRVFTKVMSTVVSILHSRGIVVLPYLDDLLIKGPTFQSCKENVDITLDTLSRLGWLDKVLALRREVRNLLQPYPHTIRSGMRVLGKMVATIEAVPFAQFHLRPLQRAILSAWNKNPLSLNRNFRLSFQTRQALAWWLNSSSLLRGKPFPPTNWLVVTTDASLLGWGAVFFHHTAQGRWSPRESELPINILEIRAVRLALLRFHHLLAGRPVRIQSDNATAVAYINHQGGTRSKAAMQEVKLILLWAERNHSVISAVHIPGEENWAADFLSRQGLASGEWSLHPEVFLQICHLWGTPDVDLMASKVNAKVPSFVSRYRDPQAIAVDALVLSWNQFHLLSVPSSGTAPESNQEDQIRESAGHPDRSGLATTDLDKVVLRPAPSFLPKVVSSFHINEDIVLPSFCPAPTHRVEKALHTLDLVRALRSVSLLAAEAYTHSPVSPNERLGEKDFTMESNENSPMAPASIDSCTPEPNWPKSEPQDMEVPHTPVAMEFFNTPELWISSLPMTDLEIQFLYRGKEMDQTTVSNPQGCRLFYGDLNPMPNQEELFGPISLDQVRFPGPEQLVNERQKLYTSRLLDVMDRGLILEVSGHAIYAVRLCQCKVYWTGPCSPSPNVPNLIERQKRVKLFCLETFLSELITHQRSAGAKQPSYEIDLCFGEEWPDGKPKERKLIIVQIIPIVARMILEMFSGDVTRSFESGSVRLQISVPDIKDNIVAHLKQLYRLLQNHQGPDGWPVMQHPNLQQVPNLQPPNLHMAQALQAQ</sequence>
<dbReference type="InterPro" id="IPR021623">
    <property type="entry name" value="LAP2alpha_C"/>
</dbReference>
<feature type="domain" description="Reverse transcriptase" evidence="4">
    <location>
        <begin position="457"/>
        <end position="650"/>
    </location>
</feature>
<name>A0ABN9LY89_9NEOB</name>
<dbReference type="InterPro" id="IPR019471">
    <property type="entry name" value="Interferon_reg_factor-3"/>
</dbReference>
<dbReference type="InterPro" id="IPR043128">
    <property type="entry name" value="Rev_trsase/Diguanyl_cyclase"/>
</dbReference>
<evidence type="ECO:0000313" key="6">
    <source>
        <dbReference type="Proteomes" id="UP001176940"/>
    </source>
</evidence>
<feature type="compositionally biased region" description="Basic and acidic residues" evidence="3">
    <location>
        <begin position="914"/>
        <end position="925"/>
    </location>
</feature>
<dbReference type="Pfam" id="PF10401">
    <property type="entry name" value="IRF-3"/>
    <property type="match status" value="1"/>
</dbReference>
<accession>A0ABN9LY89</accession>
<dbReference type="CDD" id="cd09275">
    <property type="entry name" value="RNase_HI_RT_DIRS1"/>
    <property type="match status" value="1"/>
</dbReference>
<proteinExistence type="inferred from homology"/>
<dbReference type="InterPro" id="IPR052055">
    <property type="entry name" value="Hepadnavirus_pol/RT"/>
</dbReference>
<dbReference type="Gene3D" id="3.10.10.10">
    <property type="entry name" value="HIV Type 1 Reverse Transcriptase, subunit A, domain 1"/>
    <property type="match status" value="1"/>
</dbReference>
<reference evidence="5" key="1">
    <citation type="submission" date="2023-07" db="EMBL/GenBank/DDBJ databases">
        <authorList>
            <person name="Stuckert A."/>
        </authorList>
    </citation>
    <scope>NUCLEOTIDE SEQUENCE</scope>
</reference>
<evidence type="ECO:0000256" key="1">
    <source>
        <dbReference type="ARBA" id="ARBA00010879"/>
    </source>
</evidence>
<dbReference type="Gene3D" id="1.10.287.3160">
    <property type="match status" value="1"/>
</dbReference>
<dbReference type="PANTHER" id="PTHR33050:SF7">
    <property type="entry name" value="RIBONUCLEASE H"/>
    <property type="match status" value="1"/>
</dbReference>
<dbReference type="PROSITE" id="PS50878">
    <property type="entry name" value="RT_POL"/>
    <property type="match status" value="1"/>
</dbReference>
<dbReference type="Proteomes" id="UP001176940">
    <property type="component" value="Unassembled WGS sequence"/>
</dbReference>
<organism evidence="5 6">
    <name type="scientific">Ranitomeya imitator</name>
    <name type="common">mimic poison frog</name>
    <dbReference type="NCBI Taxonomy" id="111125"/>
    <lineage>
        <taxon>Eukaryota</taxon>
        <taxon>Metazoa</taxon>
        <taxon>Chordata</taxon>
        <taxon>Craniata</taxon>
        <taxon>Vertebrata</taxon>
        <taxon>Euteleostomi</taxon>
        <taxon>Amphibia</taxon>
        <taxon>Batrachia</taxon>
        <taxon>Anura</taxon>
        <taxon>Neobatrachia</taxon>
        <taxon>Hyloidea</taxon>
        <taxon>Dendrobatidae</taxon>
        <taxon>Dendrobatinae</taxon>
        <taxon>Ranitomeya</taxon>
    </lineage>
</organism>
<evidence type="ECO:0000259" key="4">
    <source>
        <dbReference type="PROSITE" id="PS50878"/>
    </source>
</evidence>
<dbReference type="InterPro" id="IPR043502">
    <property type="entry name" value="DNA/RNA_pol_sf"/>
</dbReference>
<keyword evidence="6" id="KW-1185">Reference proteome</keyword>
<comment type="similarity">
    <text evidence="1">Belongs to the beta type-B retroviral polymerase family. HERV class-II K(HML-2) pol subfamily.</text>
</comment>
<protein>
    <recommendedName>
        <fullName evidence="2">ribonuclease H</fullName>
        <ecNumber evidence="2">3.1.26.4</ecNumber>
    </recommendedName>
</protein>
<evidence type="ECO:0000256" key="2">
    <source>
        <dbReference type="ARBA" id="ARBA00012180"/>
    </source>
</evidence>
<gene>
    <name evidence="5" type="ORF">RIMI_LOCUS14516636</name>
</gene>
<dbReference type="InterPro" id="IPR000477">
    <property type="entry name" value="RT_dom"/>
</dbReference>
<dbReference type="Gene3D" id="3.30.420.10">
    <property type="entry name" value="Ribonuclease H-like superfamily/Ribonuclease H"/>
    <property type="match status" value="1"/>
</dbReference>
<comment type="caution">
    <text evidence="5">The sequence shown here is derived from an EMBL/GenBank/DDBJ whole genome shotgun (WGS) entry which is preliminary data.</text>
</comment>
<feature type="compositionally biased region" description="Polar residues" evidence="3">
    <location>
        <begin position="16"/>
        <end position="29"/>
    </location>
</feature>
<dbReference type="SUPFAM" id="SSF56672">
    <property type="entry name" value="DNA/RNA polymerases"/>
    <property type="match status" value="1"/>
</dbReference>
<dbReference type="SUPFAM" id="SSF49879">
    <property type="entry name" value="SMAD/FHA domain"/>
    <property type="match status" value="1"/>
</dbReference>
<feature type="region of interest" description="Disordered" evidence="3">
    <location>
        <begin position="904"/>
        <end position="928"/>
    </location>
</feature>
<evidence type="ECO:0000256" key="3">
    <source>
        <dbReference type="SAM" id="MobiDB-lite"/>
    </source>
</evidence>
<dbReference type="Pfam" id="PF11560">
    <property type="entry name" value="LAP2alpha"/>
    <property type="match status" value="1"/>
</dbReference>
<dbReference type="CDD" id="cd01647">
    <property type="entry name" value="RT_LTR"/>
    <property type="match status" value="1"/>
</dbReference>
<dbReference type="Pfam" id="PF00078">
    <property type="entry name" value="RVT_1"/>
    <property type="match status" value="1"/>
</dbReference>
<dbReference type="EC" id="3.1.26.4" evidence="2"/>
<dbReference type="EMBL" id="CAUEEQ010037544">
    <property type="protein sequence ID" value="CAJ0954016.1"/>
    <property type="molecule type" value="Genomic_DNA"/>
</dbReference>
<dbReference type="InterPro" id="IPR036397">
    <property type="entry name" value="RNaseH_sf"/>
</dbReference>
<feature type="region of interest" description="Disordered" evidence="3">
    <location>
        <begin position="1013"/>
        <end position="1043"/>
    </location>
</feature>
<dbReference type="Gene3D" id="2.60.200.10">
    <property type="match status" value="1"/>
</dbReference>
<dbReference type="InterPro" id="IPR017855">
    <property type="entry name" value="SMAD-like_dom_sf"/>
</dbReference>
<dbReference type="InterPro" id="IPR008984">
    <property type="entry name" value="SMAD_FHA_dom_sf"/>
</dbReference>
<dbReference type="Gene3D" id="3.30.70.270">
    <property type="match status" value="1"/>
</dbReference>
<dbReference type="PANTHER" id="PTHR33050">
    <property type="entry name" value="REVERSE TRANSCRIPTASE DOMAIN-CONTAINING PROTEIN"/>
    <property type="match status" value="1"/>
</dbReference>
<evidence type="ECO:0000313" key="5">
    <source>
        <dbReference type="EMBL" id="CAJ0954016.1"/>
    </source>
</evidence>